<dbReference type="InterPro" id="IPR059215">
    <property type="entry name" value="BRCT2_TopBP1-like"/>
</dbReference>
<dbReference type="PROSITE" id="PS50172">
    <property type="entry name" value="BRCT"/>
    <property type="match status" value="5"/>
</dbReference>
<dbReference type="PANTHER" id="PTHR13561">
    <property type="entry name" value="DNA REPLICATION REGULATOR DPB11-RELATED"/>
    <property type="match status" value="1"/>
</dbReference>
<dbReference type="GeneID" id="115258107"/>
<feature type="region of interest" description="Disordered" evidence="2">
    <location>
        <begin position="1086"/>
        <end position="1203"/>
    </location>
</feature>
<dbReference type="CDD" id="cd17728">
    <property type="entry name" value="BRCT_TopBP1_rpt8"/>
    <property type="match status" value="1"/>
</dbReference>
<dbReference type="Gene3D" id="3.40.50.10190">
    <property type="entry name" value="BRCT domain"/>
    <property type="match status" value="8"/>
</dbReference>
<dbReference type="CDD" id="cd17738">
    <property type="entry name" value="BRCT_TopBP1_rpt7"/>
    <property type="match status" value="1"/>
</dbReference>
<reference evidence="4" key="2">
    <citation type="submission" date="2025-05" db="UniProtKB">
        <authorList>
            <consortium name="EnsemblMetazoa"/>
        </authorList>
    </citation>
    <scope>IDENTIFICATION</scope>
    <source>
        <strain evidence="4">Foshan</strain>
    </source>
</reference>
<dbReference type="InterPro" id="IPR036420">
    <property type="entry name" value="BRCT_dom_sf"/>
</dbReference>
<feature type="region of interest" description="Disordered" evidence="2">
    <location>
        <begin position="773"/>
        <end position="851"/>
    </location>
</feature>
<protein>
    <recommendedName>
        <fullName evidence="3">BRCT domain-containing protein</fullName>
    </recommendedName>
</protein>
<dbReference type="InterPro" id="IPR049936">
    <property type="entry name" value="TopBP1_BRCT_8"/>
</dbReference>
<dbReference type="Pfam" id="PF12738">
    <property type="entry name" value="PTCB-BRCT"/>
    <property type="match status" value="2"/>
</dbReference>
<dbReference type="PANTHER" id="PTHR13561:SF20">
    <property type="entry name" value="DNA TOPOISOMERASE 2-BINDING PROTEIN 1"/>
    <property type="match status" value="1"/>
</dbReference>
<dbReference type="RefSeq" id="XP_029713991.2">
    <property type="nucleotide sequence ID" value="XM_029858131.2"/>
</dbReference>
<feature type="domain" description="BRCT" evidence="3">
    <location>
        <begin position="204"/>
        <end position="295"/>
    </location>
</feature>
<evidence type="ECO:0000256" key="1">
    <source>
        <dbReference type="ARBA" id="ARBA00022737"/>
    </source>
</evidence>
<dbReference type="RefSeq" id="XP_029713990.2">
    <property type="nucleotide sequence ID" value="XM_029858130.2"/>
</dbReference>
<dbReference type="CDD" id="cd17718">
    <property type="entry name" value="BRCT_TopBP1_rpt3"/>
    <property type="match status" value="1"/>
</dbReference>
<evidence type="ECO:0000313" key="5">
    <source>
        <dbReference type="Proteomes" id="UP000069940"/>
    </source>
</evidence>
<feature type="compositionally biased region" description="Basic and acidic residues" evidence="2">
    <location>
        <begin position="1192"/>
        <end position="1203"/>
    </location>
</feature>
<feature type="domain" description="BRCT" evidence="3">
    <location>
        <begin position="390"/>
        <end position="480"/>
    </location>
</feature>
<organism evidence="4 5">
    <name type="scientific">Aedes albopictus</name>
    <name type="common">Asian tiger mosquito</name>
    <name type="synonym">Stegomyia albopicta</name>
    <dbReference type="NCBI Taxonomy" id="7160"/>
    <lineage>
        <taxon>Eukaryota</taxon>
        <taxon>Metazoa</taxon>
        <taxon>Ecdysozoa</taxon>
        <taxon>Arthropoda</taxon>
        <taxon>Hexapoda</taxon>
        <taxon>Insecta</taxon>
        <taxon>Pterygota</taxon>
        <taxon>Neoptera</taxon>
        <taxon>Endopterygota</taxon>
        <taxon>Diptera</taxon>
        <taxon>Nematocera</taxon>
        <taxon>Culicoidea</taxon>
        <taxon>Culicidae</taxon>
        <taxon>Culicinae</taxon>
        <taxon>Aedini</taxon>
        <taxon>Aedes</taxon>
        <taxon>Stegomyia</taxon>
    </lineage>
</organism>
<dbReference type="InterPro" id="IPR001357">
    <property type="entry name" value="BRCT_dom"/>
</dbReference>
<feature type="compositionally biased region" description="Polar residues" evidence="2">
    <location>
        <begin position="501"/>
        <end position="512"/>
    </location>
</feature>
<dbReference type="Proteomes" id="UP000069940">
    <property type="component" value="Unassembled WGS sequence"/>
</dbReference>
<feature type="domain" description="BRCT" evidence="3">
    <location>
        <begin position="680"/>
        <end position="769"/>
    </location>
</feature>
<evidence type="ECO:0000259" key="3">
    <source>
        <dbReference type="PROSITE" id="PS50172"/>
    </source>
</evidence>
<feature type="domain" description="BRCT" evidence="3">
    <location>
        <begin position="111"/>
        <end position="184"/>
    </location>
</feature>
<dbReference type="Pfam" id="PF00533">
    <property type="entry name" value="BRCT"/>
    <property type="match status" value="2"/>
</dbReference>
<sequence length="1499" mass="166635">MSTSISEQQLVKLCFVLRDGKQVEDASEDMQMAYSSARDHSVEDLISWLDESECLRLRADQLTKKHVFVFEQFSGEAYENIRQSSAVLIGPRCLISCFLDNEAIPLGKYPVLTTAMRNLTVCSSGLKPDEKSEISRMVQHMGGYYLDILNAACTHLVAATVKSIKYEKAAEIKLKIMHPDWVKDVWEQSQQKMINATDSAFARHALPVFYSLTITSTGLSTQKRNQIKQLIEDNGGRYIGAFKSEITDILILEKNSVGSAKFQGAIRCKKECLSPAWIVDSVEAGYALPVGKYEIRGIKSSTPTKDDVGQLTVGEFNPDCTQLSMISHMNSRNLTINESMSSTVSQIGAKGAGRGSTAEIPAVPVKPSNADQKKKYREILTQISLAQAKKAGPFLDGCKIYLSGFASDDKEKLNKILNSGGATRFDELSDRISHIIVGEHVQADFREIREQKLTPHIMTLQWLVRSIELKAPAPEEDDLTFRPNLKDITEEDVPEPPSPASKKNLQSMNSTFKRPELPRKLVLDDPKPGPSRISRTEDDVLKQYMQKNASVQLPPVEPKKSTASNATSVPPPSGSTTQDSEMESQFTEFMFGKTLFIYGFSEEDATQIVSDCENCGGTIVDENYTDVVDYIVIPTCSVGEITFSVKGRETVNCIWLETSIQDGMCYPLEYYFEPILYGENDPKPLEDEVLVISTYSGAERNYLIALGGTLGAKVEDRLVRKTAPIVICKEASGAKYDAAIKWDLTVVNAEWLRECYKQKSRVNEQPFLVGASKCSPKNITEPPPAASTSTSRMSDLPEFSKNACLPTTSTDDVDIDSVFVPPAAPEPLATSTSTAGADPPKENQPGNYKYISVESGNKDTSDVEYAFKRLPSPELKKISYEERLVYSQELQEYGELIQSQLSQRKPFDPGHPVDTPPALKHRRLSALTGIHSPATPTSNNTSAGSSDYEQLSVTQRVMEFETPIRDTLYKVLKEAEEKERNLSPRTKKMNELLATPSVGNPGHVKTPSLPECMTKQVTPYGFRPDADQQNHLYHKRKLQVWDQFYQPKQQKDRRKSTPLSEIKRRFWKENLGEDYVNYMESKYSSTQFQPFQAEEDEQEGETQKPSSTAKEPEPECQPSTSKAGSSRGKAVFRAINDSNAANESAVVGEKRSRSDDDDDDDDDEAGAGDDNGNAGNVAASTSGTAADGEPVEPGKRANNVEDDQVKRLSELIAMNKNSAKKMKKFKEDTQYTEIPRFDSEMLDAPYAPAVGWCDPTEFDRERRFGSASEAEMNRMIYQGTPVFALSGVNDDLRAELVRKIQRLKGEVSTKPNEYDPACTHILCSKPNRGEKILSGIAAGTWLLCTKYIDDSCKAGHFLNEEQYAWGNPEAKNLPPLEPADMQVATAAFNWRKKIELKGGKRDGVFTGFRVLLLAPKKQQFIRLLKSGGGLVIEQDPPFCDSEVAMMATHCFVDVKKSKIGPRDHIALAQAGIAVMNIMYLNAYLTSEMLPDPARYRLEI</sequence>
<feature type="compositionally biased region" description="Acidic residues" evidence="2">
    <location>
        <begin position="1155"/>
        <end position="1167"/>
    </location>
</feature>
<evidence type="ECO:0000313" key="4">
    <source>
        <dbReference type="EnsemblMetazoa" id="AALFPA23_023059.P34298"/>
    </source>
</evidence>
<proteinExistence type="predicted"/>
<dbReference type="CDD" id="cd17731">
    <property type="entry name" value="BRCT_TopBP1_rpt2_like"/>
    <property type="match status" value="1"/>
</dbReference>
<dbReference type="EnsemblMetazoa" id="AALFPA23_023059.R34299">
    <property type="protein sequence ID" value="AALFPA23_023059.P34299"/>
    <property type="gene ID" value="AALFPA23_023059"/>
</dbReference>
<feature type="compositionally biased region" description="Basic and acidic residues" evidence="2">
    <location>
        <begin position="513"/>
        <end position="527"/>
    </location>
</feature>
<feature type="domain" description="BRCT" evidence="3">
    <location>
        <begin position="585"/>
        <end position="673"/>
    </location>
</feature>
<evidence type="ECO:0000256" key="2">
    <source>
        <dbReference type="SAM" id="MobiDB-lite"/>
    </source>
</evidence>
<dbReference type="EnsemblMetazoa" id="AALFPA23_023059.R34298">
    <property type="protein sequence ID" value="AALFPA23_023059.P34298"/>
    <property type="gene ID" value="AALFPA23_023059"/>
</dbReference>
<accession>A0ABM1ZZJ0</accession>
<feature type="compositionally biased region" description="Polar residues" evidence="2">
    <location>
        <begin position="561"/>
        <end position="582"/>
    </location>
</feature>
<keyword evidence="1" id="KW-0677">Repeat</keyword>
<keyword evidence="5" id="KW-1185">Reference proteome</keyword>
<reference evidence="5" key="1">
    <citation type="journal article" date="2015" name="Proc. Natl. Acad. Sci. U.S.A.">
        <title>Genome sequence of the Asian Tiger mosquito, Aedes albopictus, reveals insights into its biology, genetics, and evolution.</title>
        <authorList>
            <person name="Chen X.G."/>
            <person name="Jiang X."/>
            <person name="Gu J."/>
            <person name="Xu M."/>
            <person name="Wu Y."/>
            <person name="Deng Y."/>
            <person name="Zhang C."/>
            <person name="Bonizzoni M."/>
            <person name="Dermauw W."/>
            <person name="Vontas J."/>
            <person name="Armbruster P."/>
            <person name="Huang X."/>
            <person name="Yang Y."/>
            <person name="Zhang H."/>
            <person name="He W."/>
            <person name="Peng H."/>
            <person name="Liu Y."/>
            <person name="Wu K."/>
            <person name="Chen J."/>
            <person name="Lirakis M."/>
            <person name="Topalis P."/>
            <person name="Van Leeuwen T."/>
            <person name="Hall A.B."/>
            <person name="Jiang X."/>
            <person name="Thorpe C."/>
            <person name="Mueller R.L."/>
            <person name="Sun C."/>
            <person name="Waterhouse R.M."/>
            <person name="Yan G."/>
            <person name="Tu Z.J."/>
            <person name="Fang X."/>
            <person name="James A.A."/>
        </authorList>
    </citation>
    <scope>NUCLEOTIDE SEQUENCE [LARGE SCALE GENOMIC DNA]</scope>
    <source>
        <strain evidence="5">Foshan</strain>
    </source>
</reference>
<feature type="region of interest" description="Disordered" evidence="2">
    <location>
        <begin position="475"/>
        <end position="582"/>
    </location>
</feature>
<dbReference type="SMART" id="SM00292">
    <property type="entry name" value="BRCT"/>
    <property type="match status" value="6"/>
</dbReference>
<dbReference type="SUPFAM" id="SSF52113">
    <property type="entry name" value="BRCT domain"/>
    <property type="match status" value="6"/>
</dbReference>
<name>A0ABM1ZZJ0_AEDAL</name>